<evidence type="ECO:0000313" key="1">
    <source>
        <dbReference type="EMBL" id="RRT65786.1"/>
    </source>
</evidence>
<gene>
    <name evidence="1" type="ORF">B296_00040067</name>
</gene>
<proteinExistence type="predicted"/>
<comment type="caution">
    <text evidence="1">The sequence shown here is derived from an EMBL/GenBank/DDBJ whole genome shotgun (WGS) entry which is preliminary data.</text>
</comment>
<reference evidence="1 2" key="1">
    <citation type="journal article" date="2014" name="Agronomy (Basel)">
        <title>A Draft Genome Sequence for Ensete ventricosum, the Drought-Tolerant Tree Against Hunger.</title>
        <authorList>
            <person name="Harrison J."/>
            <person name="Moore K.A."/>
            <person name="Paszkiewicz K."/>
            <person name="Jones T."/>
            <person name="Grant M."/>
            <person name="Ambacheew D."/>
            <person name="Muzemil S."/>
            <person name="Studholme D.J."/>
        </authorList>
    </citation>
    <scope>NUCLEOTIDE SEQUENCE [LARGE SCALE GENOMIC DNA]</scope>
</reference>
<organism evidence="1 2">
    <name type="scientific">Ensete ventricosum</name>
    <name type="common">Abyssinian banana</name>
    <name type="synonym">Musa ensete</name>
    <dbReference type="NCBI Taxonomy" id="4639"/>
    <lineage>
        <taxon>Eukaryota</taxon>
        <taxon>Viridiplantae</taxon>
        <taxon>Streptophyta</taxon>
        <taxon>Embryophyta</taxon>
        <taxon>Tracheophyta</taxon>
        <taxon>Spermatophyta</taxon>
        <taxon>Magnoliopsida</taxon>
        <taxon>Liliopsida</taxon>
        <taxon>Zingiberales</taxon>
        <taxon>Musaceae</taxon>
        <taxon>Ensete</taxon>
    </lineage>
</organism>
<evidence type="ECO:0000313" key="2">
    <source>
        <dbReference type="Proteomes" id="UP000287651"/>
    </source>
</evidence>
<protein>
    <submittedName>
        <fullName evidence="1">Uncharacterized protein</fullName>
    </submittedName>
</protein>
<dbReference type="EMBL" id="AMZH03005688">
    <property type="protein sequence ID" value="RRT65786.1"/>
    <property type="molecule type" value="Genomic_DNA"/>
</dbReference>
<name>A0A426ZP66_ENSVE</name>
<dbReference type="AlphaFoldDB" id="A0A426ZP66"/>
<dbReference type="Proteomes" id="UP000287651">
    <property type="component" value="Unassembled WGS sequence"/>
</dbReference>
<sequence>MAPLPSFFTWLSIGRIQERISQRGDPRKELPPLSVRGWFLYLSRQCREIGGGLGCPLRRPRVHLILMVGGCTTPWMASGKDDCGSVVCQCRGLFGISRNGPLHQASGKGNQATSLGINALYCWTCGPSRNCGLIGCVKLLTTDDPRNRKRGDGRHRNGLMRLATVSCYPRGGRVG</sequence>
<accession>A0A426ZP66</accession>